<dbReference type="AlphaFoldDB" id="A0A6F8Y929"/>
<keyword evidence="2" id="KW-1185">Reference proteome</keyword>
<evidence type="ECO:0000313" key="1">
    <source>
        <dbReference type="EMBL" id="BCB82605.1"/>
    </source>
</evidence>
<accession>A0A6F8Y929</accession>
<proteinExistence type="predicted"/>
<gene>
    <name evidence="1" type="ORF">Pflav_090150</name>
</gene>
<dbReference type="KEGG" id="pfla:Pflav_090150"/>
<dbReference type="Proteomes" id="UP000502508">
    <property type="component" value="Chromosome"/>
</dbReference>
<protein>
    <submittedName>
        <fullName evidence="1">Uncharacterized protein</fullName>
    </submittedName>
</protein>
<name>A0A6F8Y929_9ACTN</name>
<sequence>MRDRTWLSMVAAGWHICLDVADLLLDGRPIGSIVADEAKEFGWEELRDGYAERLDLD</sequence>
<organism evidence="1 2">
    <name type="scientific">Phytohabitans flavus</name>
    <dbReference type="NCBI Taxonomy" id="1076124"/>
    <lineage>
        <taxon>Bacteria</taxon>
        <taxon>Bacillati</taxon>
        <taxon>Actinomycetota</taxon>
        <taxon>Actinomycetes</taxon>
        <taxon>Micromonosporales</taxon>
        <taxon>Micromonosporaceae</taxon>
    </lineage>
</organism>
<dbReference type="RefSeq" id="WP_232072569.1">
    <property type="nucleotide sequence ID" value="NZ_AP022870.1"/>
</dbReference>
<evidence type="ECO:0000313" key="2">
    <source>
        <dbReference type="Proteomes" id="UP000502508"/>
    </source>
</evidence>
<reference evidence="1 2" key="2">
    <citation type="submission" date="2020-03" db="EMBL/GenBank/DDBJ databases">
        <authorList>
            <person name="Ichikawa N."/>
            <person name="Kimura A."/>
            <person name="Kitahashi Y."/>
            <person name="Uohara A."/>
        </authorList>
    </citation>
    <scope>NUCLEOTIDE SEQUENCE [LARGE SCALE GENOMIC DNA]</scope>
    <source>
        <strain evidence="1 2">NBRC 107702</strain>
    </source>
</reference>
<reference evidence="1 2" key="1">
    <citation type="submission" date="2020-03" db="EMBL/GenBank/DDBJ databases">
        <title>Whole genome shotgun sequence of Phytohabitans flavus NBRC 107702.</title>
        <authorList>
            <person name="Komaki H."/>
            <person name="Tamura T."/>
        </authorList>
    </citation>
    <scope>NUCLEOTIDE SEQUENCE [LARGE SCALE GENOMIC DNA]</scope>
    <source>
        <strain evidence="1 2">NBRC 107702</strain>
    </source>
</reference>
<dbReference type="EMBL" id="AP022870">
    <property type="protein sequence ID" value="BCB82605.1"/>
    <property type="molecule type" value="Genomic_DNA"/>
</dbReference>